<keyword evidence="1" id="KW-0732">Signal</keyword>
<reference evidence="5" key="1">
    <citation type="submission" date="2025-08" db="UniProtKB">
        <authorList>
            <consortium name="Ensembl"/>
        </authorList>
    </citation>
    <scope>IDENTIFICATION</scope>
</reference>
<dbReference type="AlphaFoldDB" id="A0A8D2PMT8"/>
<dbReference type="Gene3D" id="2.60.40.10">
    <property type="entry name" value="Immunoglobulins"/>
    <property type="match status" value="3"/>
</dbReference>
<dbReference type="SMART" id="SM00409">
    <property type="entry name" value="IG"/>
    <property type="match status" value="2"/>
</dbReference>
<dbReference type="SMART" id="SM00408">
    <property type="entry name" value="IGc2"/>
    <property type="match status" value="1"/>
</dbReference>
<dbReference type="Proteomes" id="UP000694401">
    <property type="component" value="Unassembled WGS sequence"/>
</dbReference>
<dbReference type="GO" id="GO:0006955">
    <property type="term" value="P:immune response"/>
    <property type="evidence" value="ECO:0007669"/>
    <property type="project" value="TreeGrafter"/>
</dbReference>
<evidence type="ECO:0000256" key="1">
    <source>
        <dbReference type="ARBA" id="ARBA00022729"/>
    </source>
</evidence>
<dbReference type="InterPro" id="IPR013783">
    <property type="entry name" value="Ig-like_fold"/>
</dbReference>
<dbReference type="Ensembl" id="ENSZLMT00000017048.1">
    <property type="protein sequence ID" value="ENSZLMP00000016589.1"/>
    <property type="gene ID" value="ENSZLMG00000011499.1"/>
</dbReference>
<evidence type="ECO:0000259" key="4">
    <source>
        <dbReference type="PROSITE" id="PS50835"/>
    </source>
</evidence>
<dbReference type="CDD" id="cd00096">
    <property type="entry name" value="Ig"/>
    <property type="match status" value="1"/>
</dbReference>
<proteinExistence type="predicted"/>
<dbReference type="InterPro" id="IPR036179">
    <property type="entry name" value="Ig-like_dom_sf"/>
</dbReference>
<organism evidence="5 6">
    <name type="scientific">Zosterops lateralis melanops</name>
    <dbReference type="NCBI Taxonomy" id="1220523"/>
    <lineage>
        <taxon>Eukaryota</taxon>
        <taxon>Metazoa</taxon>
        <taxon>Chordata</taxon>
        <taxon>Craniata</taxon>
        <taxon>Vertebrata</taxon>
        <taxon>Euteleostomi</taxon>
        <taxon>Archelosauria</taxon>
        <taxon>Archosauria</taxon>
        <taxon>Dinosauria</taxon>
        <taxon>Saurischia</taxon>
        <taxon>Theropoda</taxon>
        <taxon>Coelurosauria</taxon>
        <taxon>Aves</taxon>
        <taxon>Neognathae</taxon>
        <taxon>Neoaves</taxon>
        <taxon>Telluraves</taxon>
        <taxon>Australaves</taxon>
        <taxon>Passeriformes</taxon>
        <taxon>Sylvioidea</taxon>
        <taxon>Zosteropidae</taxon>
        <taxon>Zosterops</taxon>
    </lineage>
</organism>
<keyword evidence="6" id="KW-1185">Reference proteome</keyword>
<dbReference type="Pfam" id="PF13927">
    <property type="entry name" value="Ig_3"/>
    <property type="match status" value="1"/>
</dbReference>
<accession>A0A8D2PMT8</accession>
<dbReference type="PROSITE" id="PS50835">
    <property type="entry name" value="IG_LIKE"/>
    <property type="match status" value="2"/>
</dbReference>
<dbReference type="InterPro" id="IPR003598">
    <property type="entry name" value="Ig_sub2"/>
</dbReference>
<feature type="domain" description="Ig-like" evidence="4">
    <location>
        <begin position="210"/>
        <end position="297"/>
    </location>
</feature>
<name>A0A8D2PMT8_ZOSLA</name>
<sequence>PRFLPLHPKSCHPGDRWPQQRVTASAQTTQLLVEPPWRPAVLWDQVTLTCKGSGTAGATTWYKDGQRWGQKGLNHFTVKESGAYTCDRPGTGRSPPVRVLQDPLVLQVQAQPLLEGDTLTLRSRFWRDMFVTSVRFYHGDEEVNTPLLHHSGQYHCRGLVYSEVSRSWVQQYSALVTVTVHGEPHPHSLPEPPGLGHSAPSGDPHPVSVPTVPVANGTITPGPLSHQVHTGDPVTLRCSVQVGSAPVTFTWLQNGQEVAQGPVLELGDVDVGHSGTYQCVATNQLGQDGHRMFQALSPELALEVTSWGHGGKGGVSKGNWLAQERDS</sequence>
<dbReference type="SUPFAM" id="SSF48726">
    <property type="entry name" value="Immunoglobulin"/>
    <property type="match status" value="2"/>
</dbReference>
<keyword evidence="2" id="KW-1015">Disulfide bond</keyword>
<evidence type="ECO:0000256" key="3">
    <source>
        <dbReference type="SAM" id="MobiDB-lite"/>
    </source>
</evidence>
<dbReference type="InterPro" id="IPR050488">
    <property type="entry name" value="Ig_Fc_receptor"/>
</dbReference>
<dbReference type="GO" id="GO:0009897">
    <property type="term" value="C:external side of plasma membrane"/>
    <property type="evidence" value="ECO:0007669"/>
    <property type="project" value="TreeGrafter"/>
</dbReference>
<evidence type="ECO:0000256" key="2">
    <source>
        <dbReference type="ARBA" id="ARBA00023157"/>
    </source>
</evidence>
<dbReference type="InterPro" id="IPR007110">
    <property type="entry name" value="Ig-like_dom"/>
</dbReference>
<dbReference type="GO" id="GO:0004888">
    <property type="term" value="F:transmembrane signaling receptor activity"/>
    <property type="evidence" value="ECO:0007669"/>
    <property type="project" value="TreeGrafter"/>
</dbReference>
<reference evidence="5" key="2">
    <citation type="submission" date="2025-09" db="UniProtKB">
        <authorList>
            <consortium name="Ensembl"/>
        </authorList>
    </citation>
    <scope>IDENTIFICATION</scope>
</reference>
<protein>
    <recommendedName>
        <fullName evidence="4">Ig-like domain-containing protein</fullName>
    </recommendedName>
</protein>
<evidence type="ECO:0000313" key="6">
    <source>
        <dbReference type="Proteomes" id="UP000694401"/>
    </source>
</evidence>
<dbReference type="PANTHER" id="PTHR11481">
    <property type="entry name" value="IMMUNOGLOBULIN FC RECEPTOR"/>
    <property type="match status" value="1"/>
</dbReference>
<feature type="domain" description="Ig-like" evidence="4">
    <location>
        <begin position="44"/>
        <end position="86"/>
    </location>
</feature>
<feature type="region of interest" description="Disordered" evidence="3">
    <location>
        <begin position="183"/>
        <end position="205"/>
    </location>
</feature>
<dbReference type="PANTHER" id="PTHR11481:SF64">
    <property type="entry name" value="FC RECEPTOR-LIKE PROTEIN 4"/>
    <property type="match status" value="1"/>
</dbReference>
<evidence type="ECO:0000313" key="5">
    <source>
        <dbReference type="Ensembl" id="ENSZLMP00000016589.1"/>
    </source>
</evidence>
<dbReference type="InterPro" id="IPR003599">
    <property type="entry name" value="Ig_sub"/>
</dbReference>
<dbReference type="GO" id="GO:0007166">
    <property type="term" value="P:cell surface receptor signaling pathway"/>
    <property type="evidence" value="ECO:0007669"/>
    <property type="project" value="TreeGrafter"/>
</dbReference>